<keyword evidence="3 7" id="KW-0418">Kinase</keyword>
<keyword evidence="4" id="KW-0067">ATP-binding</keyword>
<dbReference type="GO" id="GO:0004672">
    <property type="term" value="F:protein kinase activity"/>
    <property type="evidence" value="ECO:0007669"/>
    <property type="project" value="InterPro"/>
</dbReference>
<dbReference type="Pfam" id="PF00069">
    <property type="entry name" value="Pkinase"/>
    <property type="match status" value="1"/>
</dbReference>
<evidence type="ECO:0000259" key="6">
    <source>
        <dbReference type="PROSITE" id="PS50011"/>
    </source>
</evidence>
<feature type="domain" description="Protein kinase" evidence="6">
    <location>
        <begin position="106"/>
        <end position="367"/>
    </location>
</feature>
<feature type="region of interest" description="Disordered" evidence="5">
    <location>
        <begin position="38"/>
        <end position="77"/>
    </location>
</feature>
<comment type="caution">
    <text evidence="7">The sequence shown here is derived from an EMBL/GenBank/DDBJ whole genome shotgun (WGS) entry which is preliminary data.</text>
</comment>
<evidence type="ECO:0000256" key="2">
    <source>
        <dbReference type="ARBA" id="ARBA00022741"/>
    </source>
</evidence>
<keyword evidence="8" id="KW-1185">Reference proteome</keyword>
<dbReference type="PANTHER" id="PTHR48016">
    <property type="entry name" value="MAP KINASE KINASE KINASE SSK2-RELATED-RELATED"/>
    <property type="match status" value="1"/>
</dbReference>
<evidence type="ECO:0000256" key="3">
    <source>
        <dbReference type="ARBA" id="ARBA00022777"/>
    </source>
</evidence>
<proteinExistence type="predicted"/>
<dbReference type="GO" id="GO:0000165">
    <property type="term" value="P:MAPK cascade"/>
    <property type="evidence" value="ECO:0007669"/>
    <property type="project" value="UniProtKB-ARBA"/>
</dbReference>
<evidence type="ECO:0000256" key="1">
    <source>
        <dbReference type="ARBA" id="ARBA00022679"/>
    </source>
</evidence>
<evidence type="ECO:0000313" key="7">
    <source>
        <dbReference type="EMBL" id="KAJ7301625.1"/>
    </source>
</evidence>
<dbReference type="GO" id="GO:0005524">
    <property type="term" value="F:ATP binding"/>
    <property type="evidence" value="ECO:0007669"/>
    <property type="project" value="UniProtKB-KW"/>
</dbReference>
<protein>
    <submittedName>
        <fullName evidence="7">Kinase-like domain-containing protein</fullName>
    </submittedName>
</protein>
<dbReference type="Proteomes" id="UP001218218">
    <property type="component" value="Unassembled WGS sequence"/>
</dbReference>
<gene>
    <name evidence="7" type="ORF">DFH08DRAFT_101436</name>
</gene>
<dbReference type="PANTHER" id="PTHR48016:SF48">
    <property type="entry name" value="SERINE_THREONINE-PROTEIN KINASE BCK1_SLK1_SSP31"/>
    <property type="match status" value="1"/>
</dbReference>
<dbReference type="SUPFAM" id="SSF56112">
    <property type="entry name" value="Protein kinase-like (PK-like)"/>
    <property type="match status" value="1"/>
</dbReference>
<dbReference type="EMBL" id="JARIHO010000130">
    <property type="protein sequence ID" value="KAJ7301625.1"/>
    <property type="molecule type" value="Genomic_DNA"/>
</dbReference>
<name>A0AAD6YYP7_9AGAR</name>
<keyword evidence="1" id="KW-0808">Transferase</keyword>
<evidence type="ECO:0000256" key="4">
    <source>
        <dbReference type="ARBA" id="ARBA00022840"/>
    </source>
</evidence>
<sequence length="382" mass="43076">MHRRLRIITTALDKQSSLRSSPTRSPLSIVLAQRPATWPERRKEMASHKKSIRQVSFESRHTLSSESEHYTHPSPRRRTVKLWGKQLENSGLEDGTGIERQKSFKWIRGQVIGKGTHSHRRVYLGLDATSGEMMAVKQLSFPQNLGELPGRPSARIVERELENMKGLRHPNLIEYLGLEETGDVISIFMEYVGGSIRANVRQYGALDADVVKSFTSQILDGLIYLHAKGLIHGALKSSNVLVEPTGTCKIEGLCCSETEIRDNSRAIPGAIFWTAPEIIKTQYKAYDSKADIWSLGCIVLEMVTGKRPWFNTEAVAVMFKLYQQTLRPHPLDDLELDPVAADLMEKCLTLKPEDRLSAVELKQHHYLGLSPEHSFQGFRPAV</sequence>
<dbReference type="Gene3D" id="1.10.510.10">
    <property type="entry name" value="Transferase(Phosphotransferase) domain 1"/>
    <property type="match status" value="1"/>
</dbReference>
<dbReference type="InterPro" id="IPR050538">
    <property type="entry name" value="MAP_kinase_kinase_kinase"/>
</dbReference>
<dbReference type="InterPro" id="IPR000719">
    <property type="entry name" value="Prot_kinase_dom"/>
</dbReference>
<dbReference type="InterPro" id="IPR011009">
    <property type="entry name" value="Kinase-like_dom_sf"/>
</dbReference>
<reference evidence="7" key="1">
    <citation type="submission" date="2023-03" db="EMBL/GenBank/DDBJ databases">
        <title>Massive genome expansion in bonnet fungi (Mycena s.s.) driven by repeated elements and novel gene families across ecological guilds.</title>
        <authorList>
            <consortium name="Lawrence Berkeley National Laboratory"/>
            <person name="Harder C.B."/>
            <person name="Miyauchi S."/>
            <person name="Viragh M."/>
            <person name="Kuo A."/>
            <person name="Thoen E."/>
            <person name="Andreopoulos B."/>
            <person name="Lu D."/>
            <person name="Skrede I."/>
            <person name="Drula E."/>
            <person name="Henrissat B."/>
            <person name="Morin E."/>
            <person name="Kohler A."/>
            <person name="Barry K."/>
            <person name="LaButti K."/>
            <person name="Morin E."/>
            <person name="Salamov A."/>
            <person name="Lipzen A."/>
            <person name="Mereny Z."/>
            <person name="Hegedus B."/>
            <person name="Baldrian P."/>
            <person name="Stursova M."/>
            <person name="Weitz H."/>
            <person name="Taylor A."/>
            <person name="Grigoriev I.V."/>
            <person name="Nagy L.G."/>
            <person name="Martin F."/>
            <person name="Kauserud H."/>
        </authorList>
    </citation>
    <scope>NUCLEOTIDE SEQUENCE</scope>
    <source>
        <strain evidence="7">CBHHK002</strain>
    </source>
</reference>
<feature type="compositionally biased region" description="Basic and acidic residues" evidence="5">
    <location>
        <begin position="58"/>
        <end position="71"/>
    </location>
</feature>
<organism evidence="7 8">
    <name type="scientific">Mycena albidolilacea</name>
    <dbReference type="NCBI Taxonomy" id="1033008"/>
    <lineage>
        <taxon>Eukaryota</taxon>
        <taxon>Fungi</taxon>
        <taxon>Dikarya</taxon>
        <taxon>Basidiomycota</taxon>
        <taxon>Agaricomycotina</taxon>
        <taxon>Agaricomycetes</taxon>
        <taxon>Agaricomycetidae</taxon>
        <taxon>Agaricales</taxon>
        <taxon>Marasmiineae</taxon>
        <taxon>Mycenaceae</taxon>
        <taxon>Mycena</taxon>
    </lineage>
</organism>
<dbReference type="PROSITE" id="PS50011">
    <property type="entry name" value="PROTEIN_KINASE_DOM"/>
    <property type="match status" value="1"/>
</dbReference>
<accession>A0AAD6YYP7</accession>
<evidence type="ECO:0000256" key="5">
    <source>
        <dbReference type="SAM" id="MobiDB-lite"/>
    </source>
</evidence>
<evidence type="ECO:0000313" key="8">
    <source>
        <dbReference type="Proteomes" id="UP001218218"/>
    </source>
</evidence>
<keyword evidence="2" id="KW-0547">Nucleotide-binding</keyword>
<dbReference type="AlphaFoldDB" id="A0AAD6YYP7"/>